<dbReference type="SUPFAM" id="SSF46689">
    <property type="entry name" value="Homeodomain-like"/>
    <property type="match status" value="1"/>
</dbReference>
<accession>A0ABU1I3J3</accession>
<comment type="caution">
    <text evidence="4">The sequence shown here is derived from an EMBL/GenBank/DDBJ whole genome shotgun (WGS) entry which is preliminary data.</text>
</comment>
<feature type="domain" description="HTH tetR-type" evidence="3">
    <location>
        <begin position="18"/>
        <end position="78"/>
    </location>
</feature>
<keyword evidence="5" id="KW-1185">Reference proteome</keyword>
<name>A0ABU1I3J3_9MICO</name>
<dbReference type="RefSeq" id="WP_309667345.1">
    <property type="nucleotide sequence ID" value="NZ_JAVIZA010000001.1"/>
</dbReference>
<evidence type="ECO:0000313" key="4">
    <source>
        <dbReference type="EMBL" id="MDR6168457.1"/>
    </source>
</evidence>
<dbReference type="InterPro" id="IPR050109">
    <property type="entry name" value="HTH-type_TetR-like_transc_reg"/>
</dbReference>
<dbReference type="PROSITE" id="PS50977">
    <property type="entry name" value="HTH_TETR_2"/>
    <property type="match status" value="1"/>
</dbReference>
<dbReference type="Gene3D" id="1.10.357.10">
    <property type="entry name" value="Tetracycline Repressor, domain 2"/>
    <property type="match status" value="1"/>
</dbReference>
<dbReference type="Proteomes" id="UP001260188">
    <property type="component" value="Unassembled WGS sequence"/>
</dbReference>
<reference evidence="4 5" key="1">
    <citation type="submission" date="2023-08" db="EMBL/GenBank/DDBJ databases">
        <title>Functional and genomic diversity of the sorghum phyllosphere microbiome.</title>
        <authorList>
            <person name="Shade A."/>
        </authorList>
    </citation>
    <scope>NUCLEOTIDE SEQUENCE [LARGE SCALE GENOMIC DNA]</scope>
    <source>
        <strain evidence="4 5">SORGH_AS_0919</strain>
    </source>
</reference>
<dbReference type="PRINTS" id="PR00455">
    <property type="entry name" value="HTHTETR"/>
</dbReference>
<dbReference type="InterPro" id="IPR001647">
    <property type="entry name" value="HTH_TetR"/>
</dbReference>
<evidence type="ECO:0000256" key="2">
    <source>
        <dbReference type="PROSITE-ProRule" id="PRU00335"/>
    </source>
</evidence>
<evidence type="ECO:0000256" key="1">
    <source>
        <dbReference type="ARBA" id="ARBA00023125"/>
    </source>
</evidence>
<dbReference type="PANTHER" id="PTHR30055:SF146">
    <property type="entry name" value="HTH-TYPE TRANSCRIPTIONAL DUAL REGULATOR CECR"/>
    <property type="match status" value="1"/>
</dbReference>
<feature type="DNA-binding region" description="H-T-H motif" evidence="2">
    <location>
        <begin position="41"/>
        <end position="60"/>
    </location>
</feature>
<evidence type="ECO:0000259" key="3">
    <source>
        <dbReference type="PROSITE" id="PS50977"/>
    </source>
</evidence>
<dbReference type="InterPro" id="IPR009057">
    <property type="entry name" value="Homeodomain-like_sf"/>
</dbReference>
<sequence>MPSTADRRRGRPPVHEQAARDARIVAVATRLFVAVGFHAASLDAIAQEAGVTKRTIYDRIGDKPALLRAAVTDVHDYLEVEARDLRHACTLIAAALFADRAVGLHRAAVAVALDDPAISRAFYDAGPLAAQRYLAAHLNGDERRAEHLFGALLGEPHRRRLLALDPEPAPTALDAHVTAVLDAIA</sequence>
<dbReference type="PANTHER" id="PTHR30055">
    <property type="entry name" value="HTH-TYPE TRANSCRIPTIONAL REGULATOR RUTR"/>
    <property type="match status" value="1"/>
</dbReference>
<dbReference type="EMBL" id="JAVIZA010000001">
    <property type="protein sequence ID" value="MDR6168457.1"/>
    <property type="molecule type" value="Genomic_DNA"/>
</dbReference>
<gene>
    <name evidence="4" type="ORF">QE367_002661</name>
</gene>
<protein>
    <submittedName>
        <fullName evidence="4">AcrR family transcriptional regulator</fullName>
    </submittedName>
</protein>
<dbReference type="Pfam" id="PF00440">
    <property type="entry name" value="TetR_N"/>
    <property type="match status" value="1"/>
</dbReference>
<evidence type="ECO:0000313" key="5">
    <source>
        <dbReference type="Proteomes" id="UP001260188"/>
    </source>
</evidence>
<dbReference type="Pfam" id="PF14246">
    <property type="entry name" value="TetR_C_7"/>
    <property type="match status" value="1"/>
</dbReference>
<dbReference type="InterPro" id="IPR039536">
    <property type="entry name" value="TetR_C_Proteobacteria"/>
</dbReference>
<proteinExistence type="predicted"/>
<keyword evidence="1 2" id="KW-0238">DNA-binding</keyword>
<organism evidence="4 5">
    <name type="scientific">Microbacterium paludicola</name>
    <dbReference type="NCBI Taxonomy" id="300019"/>
    <lineage>
        <taxon>Bacteria</taxon>
        <taxon>Bacillati</taxon>
        <taxon>Actinomycetota</taxon>
        <taxon>Actinomycetes</taxon>
        <taxon>Micrococcales</taxon>
        <taxon>Microbacteriaceae</taxon>
        <taxon>Microbacterium</taxon>
    </lineage>
</organism>